<evidence type="ECO:0000256" key="5">
    <source>
        <dbReference type="ARBA" id="ARBA00023136"/>
    </source>
</evidence>
<comment type="subcellular location">
    <subcellularLocation>
        <location evidence="1">Cell membrane</location>
        <topology evidence="1">Multi-pass membrane protein</topology>
    </subcellularLocation>
</comment>
<sequence>MMMYIIIGIACLVGIIVVVLLLPNSGKQQQKGQKYRFELSAGGGRKITFADPFDNFLVYGGANSGKTKSIGKPLLSQYIQAGFAGFVYNYKDFDLARTAVHLVKKHNYPYGCFQISFTDMERTHRTNPIRPSVVKNETLFLQLMDDMLTAYQGKDGKRDEWFNGALGILRGVSIRFYNDYPQFCTIPHIVNFICSAGTVRITSFLEGKHQSRVLAGAFLDAKDSPKTQSSYLSSLTNSLSTLANEKRCVMSFPEMISTLT</sequence>
<dbReference type="Proteomes" id="UP001060260">
    <property type="component" value="Plasmid unnamed1"/>
</dbReference>
<gene>
    <name evidence="7" type="ORF">NXW23_21800</name>
</gene>
<geneLocation type="plasmid" evidence="7 8">
    <name>unnamed1</name>
</geneLocation>
<keyword evidence="4 6" id="KW-1133">Transmembrane helix</keyword>
<dbReference type="AlphaFoldDB" id="A0AA95BYU5"/>
<evidence type="ECO:0000313" key="7">
    <source>
        <dbReference type="EMBL" id="UVQ98807.1"/>
    </source>
</evidence>
<dbReference type="GO" id="GO:0005886">
    <property type="term" value="C:plasma membrane"/>
    <property type="evidence" value="ECO:0007669"/>
    <property type="project" value="UniProtKB-SubCell"/>
</dbReference>
<keyword evidence="2" id="KW-1003">Cell membrane</keyword>
<dbReference type="PANTHER" id="PTHR37937:SF1">
    <property type="entry name" value="CONJUGATIVE TRANSFER: DNA TRANSPORT"/>
    <property type="match status" value="1"/>
</dbReference>
<dbReference type="EMBL" id="CP103167">
    <property type="protein sequence ID" value="UVQ98807.1"/>
    <property type="molecule type" value="Genomic_DNA"/>
</dbReference>
<organism evidence="7 8">
    <name type="scientific">Bacteroides caccae</name>
    <dbReference type="NCBI Taxonomy" id="47678"/>
    <lineage>
        <taxon>Bacteria</taxon>
        <taxon>Pseudomonadati</taxon>
        <taxon>Bacteroidota</taxon>
        <taxon>Bacteroidia</taxon>
        <taxon>Bacteroidales</taxon>
        <taxon>Bacteroidaceae</taxon>
        <taxon>Bacteroides</taxon>
    </lineage>
</organism>
<evidence type="ECO:0000256" key="3">
    <source>
        <dbReference type="ARBA" id="ARBA00022692"/>
    </source>
</evidence>
<evidence type="ECO:0000256" key="6">
    <source>
        <dbReference type="SAM" id="Phobius"/>
    </source>
</evidence>
<keyword evidence="7" id="KW-0614">Plasmid</keyword>
<dbReference type="PANTHER" id="PTHR37937">
    <property type="entry name" value="CONJUGATIVE TRANSFER: DNA TRANSPORT"/>
    <property type="match status" value="1"/>
</dbReference>
<keyword evidence="3 6" id="KW-0812">Transmembrane</keyword>
<evidence type="ECO:0000256" key="1">
    <source>
        <dbReference type="ARBA" id="ARBA00004651"/>
    </source>
</evidence>
<dbReference type="InterPro" id="IPR051539">
    <property type="entry name" value="T4SS-coupling_protein"/>
</dbReference>
<evidence type="ECO:0000256" key="4">
    <source>
        <dbReference type="ARBA" id="ARBA00022989"/>
    </source>
</evidence>
<name>A0AA95BYU5_9BACE</name>
<reference evidence="7" key="1">
    <citation type="submission" date="2022-08" db="EMBL/GenBank/DDBJ databases">
        <title>Genome Sequencing of Bacteroides fragilis Group Isolates with Nanopore Technology.</title>
        <authorList>
            <person name="Tisza M.J."/>
            <person name="Smith D."/>
            <person name="Dekker J.P."/>
        </authorList>
    </citation>
    <scope>NUCLEOTIDE SEQUENCE</scope>
    <source>
        <strain evidence="7">BFG-474</strain>
        <plasmid evidence="7">unnamed1</plasmid>
    </source>
</reference>
<evidence type="ECO:0000256" key="2">
    <source>
        <dbReference type="ARBA" id="ARBA00022475"/>
    </source>
</evidence>
<accession>A0AA95BYU5</accession>
<protein>
    <submittedName>
        <fullName evidence="7">Type IV secretory system conjugative DNA transfer family protein</fullName>
    </submittedName>
</protein>
<proteinExistence type="predicted"/>
<keyword evidence="5 6" id="KW-0472">Membrane</keyword>
<evidence type="ECO:0000313" key="8">
    <source>
        <dbReference type="Proteomes" id="UP001060260"/>
    </source>
</evidence>
<feature type="transmembrane region" description="Helical" evidence="6">
    <location>
        <begin position="6"/>
        <end position="26"/>
    </location>
</feature>